<dbReference type="RefSeq" id="WP_223982094.1">
    <property type="nucleotide sequence ID" value="NZ_CAJZAG010000001.1"/>
</dbReference>
<organism evidence="2 3">
    <name type="scientific">Cupriavidus pampae</name>
    <dbReference type="NCBI Taxonomy" id="659251"/>
    <lineage>
        <taxon>Bacteria</taxon>
        <taxon>Pseudomonadati</taxon>
        <taxon>Pseudomonadota</taxon>
        <taxon>Betaproteobacteria</taxon>
        <taxon>Burkholderiales</taxon>
        <taxon>Burkholderiaceae</taxon>
        <taxon>Cupriavidus</taxon>
    </lineage>
</organism>
<evidence type="ECO:0000313" key="2">
    <source>
        <dbReference type="EMBL" id="CAG9164439.1"/>
    </source>
</evidence>
<sequence length="458" mass="49563">MVAAAMLVTMAPSTGTDIDDGVAQPAAPQPKPIPVPRQYCSPRIAPAALHMFDVPCASAWEECPPAPGGRVSGNESPSVTADTPTRSGAAQSRKRRDLSVGLASCTVHIALAVSLFRRLIASVSPSQRWDLMHFDFVYTQAQRHHDLGMPRADPYVARAFIEAVTRNTRPDNLSGISPRVWPQNPHAPLPGLDRIGWLDLEAASARAIPHDPAATVPAVIRPDHPPDVRTHLPGMSWFGIYGWQLGNRPWTEFNTPLLRRGGTGRWTLDQANPLTAELVESGATVVSDQARQRIAHILLGWREQYRSRAPGTAAEQRLASAGLNAVESAIAAAQVPAYWSTVLLVIRHRNRVVAVLHGSLGAFGRNLARIHAVAVPATTILTPYAEDAVLGAVPYALSRFANYARLMNAAYLIAMTRDDPSTLPNLQAAPHREWVEATLPPSPDEPAEPAEAPEHDEL</sequence>
<evidence type="ECO:0000256" key="1">
    <source>
        <dbReference type="SAM" id="MobiDB-lite"/>
    </source>
</evidence>
<dbReference type="EMBL" id="CAJZAG010000001">
    <property type="protein sequence ID" value="CAG9164439.1"/>
    <property type="molecule type" value="Genomic_DNA"/>
</dbReference>
<keyword evidence="3" id="KW-1185">Reference proteome</keyword>
<protein>
    <submittedName>
        <fullName evidence="2">Uncharacterized protein</fullName>
    </submittedName>
</protein>
<feature type="region of interest" description="Disordered" evidence="1">
    <location>
        <begin position="13"/>
        <end position="34"/>
    </location>
</feature>
<comment type="caution">
    <text evidence="2">The sequence shown here is derived from an EMBL/GenBank/DDBJ whole genome shotgun (WGS) entry which is preliminary data.</text>
</comment>
<dbReference type="Proteomes" id="UP000706525">
    <property type="component" value="Unassembled WGS sequence"/>
</dbReference>
<evidence type="ECO:0000313" key="3">
    <source>
        <dbReference type="Proteomes" id="UP000706525"/>
    </source>
</evidence>
<feature type="region of interest" description="Disordered" evidence="1">
    <location>
        <begin position="67"/>
        <end position="95"/>
    </location>
</feature>
<feature type="region of interest" description="Disordered" evidence="1">
    <location>
        <begin position="429"/>
        <end position="458"/>
    </location>
</feature>
<name>A0ABM8WB02_9BURK</name>
<reference evidence="2 3" key="1">
    <citation type="submission" date="2021-08" db="EMBL/GenBank/DDBJ databases">
        <authorList>
            <person name="Peeters C."/>
        </authorList>
    </citation>
    <scope>NUCLEOTIDE SEQUENCE [LARGE SCALE GENOMIC DNA]</scope>
    <source>
        <strain evidence="2 3">LMG 32289</strain>
    </source>
</reference>
<feature type="compositionally biased region" description="Polar residues" evidence="1">
    <location>
        <begin position="73"/>
        <end position="90"/>
    </location>
</feature>
<gene>
    <name evidence="2" type="ORF">LMG32289_00782</name>
</gene>
<accession>A0ABM8WB02</accession>
<proteinExistence type="predicted"/>